<reference evidence="1" key="1">
    <citation type="submission" date="2015-04" db="EMBL/GenBank/DDBJ databases">
        <title>The genome sequence of the plant pathogenic Rhizarian Plasmodiophora brassicae reveals insights in its biotrophic life cycle and the origin of chitin synthesis.</title>
        <authorList>
            <person name="Schwelm A."/>
            <person name="Fogelqvist J."/>
            <person name="Knaust A."/>
            <person name="Julke S."/>
            <person name="Lilja T."/>
            <person name="Dhandapani V."/>
            <person name="Bonilla-Rosso G."/>
            <person name="Karlsson M."/>
            <person name="Shevchenko A."/>
            <person name="Choi S.R."/>
            <person name="Kim H.G."/>
            <person name="Park J.Y."/>
            <person name="Lim Y.P."/>
            <person name="Ludwig-Muller J."/>
            <person name="Dixelius C."/>
        </authorList>
    </citation>
    <scope>NUCLEOTIDE SEQUENCE</scope>
    <source>
        <tissue evidence="1">Potato root galls</tissue>
    </source>
</reference>
<sequence>MSVNPNRPVQSRFRRKYSSCETTSSTILKNNAIRILNLRRKFHSRIGGVFSEIRGAAFLHTIVADGCNSTTFQFRTARTVALAFDFRIRIEYDFITDQQVVCIR</sequence>
<organism evidence="1">
    <name type="scientific">Spongospora subterranea</name>
    <dbReference type="NCBI Taxonomy" id="70186"/>
    <lineage>
        <taxon>Eukaryota</taxon>
        <taxon>Sar</taxon>
        <taxon>Rhizaria</taxon>
        <taxon>Endomyxa</taxon>
        <taxon>Phytomyxea</taxon>
        <taxon>Plasmodiophorida</taxon>
        <taxon>Plasmodiophoridae</taxon>
        <taxon>Spongospora</taxon>
    </lineage>
</organism>
<protein>
    <submittedName>
        <fullName evidence="1">Uncharacterized protein</fullName>
    </submittedName>
</protein>
<dbReference type="EMBL" id="HACM01012175">
    <property type="protein sequence ID" value="CRZ12617.1"/>
    <property type="molecule type" value="Transcribed_RNA"/>
</dbReference>
<name>A0A0H5RGD2_9EUKA</name>
<proteinExistence type="predicted"/>
<accession>A0A0H5RGD2</accession>
<dbReference type="AlphaFoldDB" id="A0A0H5RGD2"/>
<evidence type="ECO:0000313" key="1">
    <source>
        <dbReference type="EMBL" id="CRZ12617.1"/>
    </source>
</evidence>